<organism evidence="12 13">
    <name type="scientific">Cocos nucifera</name>
    <name type="common">Coconut palm</name>
    <dbReference type="NCBI Taxonomy" id="13894"/>
    <lineage>
        <taxon>Eukaryota</taxon>
        <taxon>Viridiplantae</taxon>
        <taxon>Streptophyta</taxon>
        <taxon>Embryophyta</taxon>
        <taxon>Tracheophyta</taxon>
        <taxon>Spermatophyta</taxon>
        <taxon>Magnoliopsida</taxon>
        <taxon>Liliopsida</taxon>
        <taxon>Arecaceae</taxon>
        <taxon>Arecoideae</taxon>
        <taxon>Cocoseae</taxon>
        <taxon>Attaleinae</taxon>
        <taxon>Cocos</taxon>
    </lineage>
</organism>
<keyword evidence="3" id="KW-0328">Glycosyltransferase</keyword>
<dbReference type="InterPro" id="IPR036525">
    <property type="entry name" value="Tubulin/FtsZ_GTPase_sf"/>
</dbReference>
<dbReference type="Gene3D" id="3.40.50.2000">
    <property type="entry name" value="Glycogen Phosphorylase B"/>
    <property type="match status" value="4"/>
</dbReference>
<dbReference type="InterPro" id="IPR012820">
    <property type="entry name" value="Sucrose_synthase_pln/cyn"/>
</dbReference>
<evidence type="ECO:0000256" key="5">
    <source>
        <dbReference type="ARBA" id="ARBA00022737"/>
    </source>
</evidence>
<dbReference type="GO" id="GO:0016020">
    <property type="term" value="C:membrane"/>
    <property type="evidence" value="ECO:0007669"/>
    <property type="project" value="UniProtKB-ARBA"/>
</dbReference>
<evidence type="ECO:0000256" key="4">
    <source>
        <dbReference type="ARBA" id="ARBA00022679"/>
    </source>
</evidence>
<dbReference type="Gene3D" id="3.40.50.1440">
    <property type="entry name" value="Tubulin/FtsZ, GTPase domain"/>
    <property type="match status" value="1"/>
</dbReference>
<dbReference type="Gene3D" id="2.20.110.10">
    <property type="entry name" value="Histone H3 K4-specific methyltransferase SET7/9 N-terminal domain"/>
    <property type="match status" value="1"/>
</dbReference>
<dbReference type="Pfam" id="PF02493">
    <property type="entry name" value="MORN"/>
    <property type="match status" value="3"/>
</dbReference>
<dbReference type="SUPFAM" id="SSF52490">
    <property type="entry name" value="Tubulin nucleotide-binding domain-like"/>
    <property type="match status" value="1"/>
</dbReference>
<evidence type="ECO:0000259" key="9">
    <source>
        <dbReference type="Pfam" id="PF00862"/>
    </source>
</evidence>
<dbReference type="SUPFAM" id="SSF53756">
    <property type="entry name" value="UDP-Glycosyltransferase/glycogen phosphorylase"/>
    <property type="match status" value="1"/>
</dbReference>
<feature type="domain" description="Sucrose synthase EPBD" evidence="11">
    <location>
        <begin position="971"/>
        <end position="1060"/>
    </location>
</feature>
<dbReference type="Proteomes" id="UP000797356">
    <property type="component" value="Chromosome 9"/>
</dbReference>
<feature type="domain" description="Sucrose synthase first GT-B" evidence="9">
    <location>
        <begin position="1153"/>
        <end position="1313"/>
    </location>
</feature>
<dbReference type="SUPFAM" id="SSF82185">
    <property type="entry name" value="Histone H3 K4-specific methyltransferase SET7/9 N-terminal domain"/>
    <property type="match status" value="1"/>
</dbReference>
<reference evidence="12" key="2">
    <citation type="submission" date="2019-07" db="EMBL/GenBank/DDBJ databases">
        <authorList>
            <person name="Yang Y."/>
            <person name="Bocs S."/>
            <person name="Baudouin L."/>
        </authorList>
    </citation>
    <scope>NUCLEOTIDE SEQUENCE</scope>
    <source>
        <tissue evidence="12">Spear leaf of Hainan Tall coconut</tissue>
    </source>
</reference>
<dbReference type="OrthoDB" id="937291at2759"/>
<evidence type="ECO:0000256" key="6">
    <source>
        <dbReference type="ARBA" id="ARBA00049030"/>
    </source>
</evidence>
<sequence length="1543" mass="172919">MEALAPATSLAISHPSTRPSRGSPARLCAARGLTAFHRGRPPVRLRAATASDSISHRDPQQDSDPVEVIGIGSRKDAVIDFCLSSPSVSSSRHRFWERKGQVHKKGQSELRKAAYIKEEQRESLVAVSQKRSKLMERVGDFELKDARHNCGVEPWSGGAIPKLALFWTIHMRDNLKMQLLQRCHGTGIFFLQLLVILNSIVPEYAVKLVATAGHGLDHITAIELLNAVKLAGGLTVAIILKPFSFEGQRRQEEVATAGHGLDHITAIELLNAVKLAGGLTVAIILKPFSFEGQRRQEEVFELINKLQECSHFQIVVEVDSLLEKDIQTLAEALESANNAVFLAISAISNLMSLLESYGEAKVGFGVGYNIKSAITQAVFHCPFLSCGLKKRSFLLSLALRIPFLSSLLGRDIPELDENLSVHSRNPAADVFISPDMASMSKLDLSNGALDTCSEEIETELSSKDSSSESERDGVESLESSSESICENGNQINEDIRRKQPNSGNIGPAFHMAQLWARQRAVFNGTNRIDELDASTLPVGVKSFEQCSACSSDSALLETLDDHGTGGDFLGTQNAQSGDTFTDSGLEVVFDVYNSILTLLKGSNRDESRKRGLLSARAASMLEAERESQKSFAPVMEIQYRGGIYRGRCQGGLPEGKGRLTFTDGSFYDGIWRYGKRCGLGTFCYSNGDVFQGAWRDDLMHGKDSRELDIPSHQFHQNVVKKRMEVNEANIQFNANIECNMYALFIAVVTDTYAECYLKMENQLHCPFFAGLDYYYKALGGLRYGMKGLIRLQNTFYSNFGFTSPETKFAVVQHTMQDCLKRSDSIAESMPDALRESRYHMKRCFSRYVSKGRRVMKNQELIAELEKSVDDKSDLDRLMEGFLGYTISCTQEAVVLPPIIAFAVRPHPGMWEYVKVHSGDLTVEAITPSEYLRSKEIIYDEKWAKDEHALEVDFGTFDLATPHLTLPSSIGNGTQFICKFLSSKLSETSESMKPLLDYLLALNRCGEVRIWKQKKEFVLTCDDQTALLVAEVFVSALPRSTPFQKFEQRFQEWGLEKGWGDTAERVKESLHCLSEVLQAPDPVNMERFFGRVPTIFNIVIFSPHGYFGQADVLGLPDTGGQVVYILDQVKAFEEELLLRIKQQGLSVQPQILVDAAAKILDYLGGKPDLIIGNYTDGNLVASLVATKIGVTQGTIAHALEKTKYEDSDVKWRELERKYHFSCQFTADMISMNTTDFIITSTFQEIAGTKDTPGQYESHNAFTLPGLCRFVSGIDVFDPKFNIASPGADQSLYFPYTQKQKRLISFHPAIEELLYGKVYNEERMEEINEIKKMHGLIEKYQLTGRIRWIRAQTDRVRNGEIYRCIADTKGAFIQPALYEAFGLTVIEAMNCGLPTFATNKGGPAEIIVDGVSGFHIDPYNGEESSNKIADFFEKCREDSTYWTMVSTAGLQRIYECYTWKIYATRVLNMGSVYGFWRQLNEDVKQPKQRYIQLLYDLLFRNLAKMVLLVTDQAPEQAPPKPEPLPERVVCRLFRIIQRIFKRNGH</sequence>
<feature type="region of interest" description="Disordered" evidence="7">
    <location>
        <begin position="457"/>
        <end position="486"/>
    </location>
</feature>
<dbReference type="PANTHER" id="PTHR45839:SF4">
    <property type="entry name" value="SUCROSE SYNTHASE 5"/>
    <property type="match status" value="1"/>
</dbReference>
<dbReference type="EMBL" id="CM017880">
    <property type="protein sequence ID" value="KAG1361120.1"/>
    <property type="molecule type" value="Genomic_DNA"/>
</dbReference>
<comment type="similarity">
    <text evidence="1">Belongs to the glycosyltransferase 1 family. Plant sucrose synthase subfamily.</text>
</comment>
<dbReference type="Gene3D" id="1.20.120.1230">
    <property type="match status" value="1"/>
</dbReference>
<evidence type="ECO:0000256" key="7">
    <source>
        <dbReference type="SAM" id="MobiDB-lite"/>
    </source>
</evidence>
<evidence type="ECO:0000259" key="8">
    <source>
        <dbReference type="Pfam" id="PF00534"/>
    </source>
</evidence>
<dbReference type="GO" id="GO:0016157">
    <property type="term" value="F:sucrose synthase activity"/>
    <property type="evidence" value="ECO:0007669"/>
    <property type="project" value="UniProtKB-EC"/>
</dbReference>
<reference evidence="12" key="1">
    <citation type="journal article" date="2017" name="Gigascience">
        <title>The genome draft of coconut (Cocos nucifera).</title>
        <authorList>
            <person name="Xiao Y."/>
            <person name="Xu P."/>
            <person name="Fan H."/>
            <person name="Baudouin L."/>
            <person name="Xia W."/>
            <person name="Bocs S."/>
            <person name="Xu J."/>
            <person name="Li Q."/>
            <person name="Guo A."/>
            <person name="Zhou L."/>
            <person name="Li J."/>
            <person name="Wu Y."/>
            <person name="Ma Z."/>
            <person name="Armero A."/>
            <person name="Issali A.E."/>
            <person name="Liu N."/>
            <person name="Peng M."/>
            <person name="Yang Y."/>
        </authorList>
    </citation>
    <scope>NUCLEOTIDE SEQUENCE</scope>
    <source>
        <tissue evidence="12">Spear leaf of Hainan Tall coconut</tissue>
    </source>
</reference>
<dbReference type="SMART" id="SM00698">
    <property type="entry name" value="MORN"/>
    <property type="match status" value="2"/>
</dbReference>
<feature type="domain" description="Sucrose synthase first GT-B" evidence="9">
    <location>
        <begin position="1083"/>
        <end position="1152"/>
    </location>
</feature>
<evidence type="ECO:0000259" key="11">
    <source>
        <dbReference type="Pfam" id="PF24862"/>
    </source>
</evidence>
<evidence type="ECO:0000259" key="10">
    <source>
        <dbReference type="Pfam" id="PF24861"/>
    </source>
</evidence>
<evidence type="ECO:0000256" key="2">
    <source>
        <dbReference type="ARBA" id="ARBA00012540"/>
    </source>
</evidence>
<name>A0A8K0ILK3_COCNU</name>
<dbReference type="Pfam" id="PF24861">
    <property type="entry name" value="SUS_N"/>
    <property type="match status" value="1"/>
</dbReference>
<keyword evidence="13" id="KW-1185">Reference proteome</keyword>
<dbReference type="Pfam" id="PF00862">
    <property type="entry name" value="GT-B_Sucrose_synth"/>
    <property type="match status" value="2"/>
</dbReference>
<feature type="domain" description="Sucrose synthase N-terminal" evidence="10">
    <location>
        <begin position="821"/>
        <end position="935"/>
    </location>
</feature>
<proteinExistence type="inferred from homology"/>
<keyword evidence="4" id="KW-0808">Transferase</keyword>
<dbReference type="Gene3D" id="3.10.450.330">
    <property type="match status" value="1"/>
</dbReference>
<protein>
    <recommendedName>
        <fullName evidence="2">sucrose synthase</fullName>
        <ecNumber evidence="2">2.4.1.13</ecNumber>
    </recommendedName>
</protein>
<dbReference type="InterPro" id="IPR056735">
    <property type="entry name" value="SUS_N"/>
</dbReference>
<dbReference type="EC" id="2.4.1.13" evidence="2"/>
<evidence type="ECO:0000313" key="12">
    <source>
        <dbReference type="EMBL" id="KAG1361120.1"/>
    </source>
</evidence>
<feature type="region of interest" description="Disordered" evidence="7">
    <location>
        <begin position="1"/>
        <end position="25"/>
    </location>
</feature>
<dbReference type="GO" id="GO:0005985">
    <property type="term" value="P:sucrose metabolic process"/>
    <property type="evidence" value="ECO:0007669"/>
    <property type="project" value="InterPro"/>
</dbReference>
<dbReference type="InterPro" id="IPR056736">
    <property type="entry name" value="SUS_EPBD"/>
</dbReference>
<feature type="compositionally biased region" description="Basic and acidic residues" evidence="7">
    <location>
        <begin position="460"/>
        <end position="474"/>
    </location>
</feature>
<evidence type="ECO:0000313" key="13">
    <source>
        <dbReference type="Proteomes" id="UP000797356"/>
    </source>
</evidence>
<comment type="caution">
    <text evidence="12">The sequence shown here is derived from an EMBL/GenBank/DDBJ whole genome shotgun (WGS) entry which is preliminary data.</text>
</comment>
<gene>
    <name evidence="12" type="ORF">COCNU_09G005830</name>
</gene>
<evidence type="ECO:0000256" key="3">
    <source>
        <dbReference type="ARBA" id="ARBA00022676"/>
    </source>
</evidence>
<dbReference type="FunFam" id="3.10.450.330:FF:000001">
    <property type="entry name" value="Sucrose synthase"/>
    <property type="match status" value="1"/>
</dbReference>
<dbReference type="InterPro" id="IPR000368">
    <property type="entry name" value="Sucrose_synth_GT-B1"/>
</dbReference>
<dbReference type="PANTHER" id="PTHR45839">
    <property type="match status" value="1"/>
</dbReference>
<dbReference type="InterPro" id="IPR003409">
    <property type="entry name" value="MORN"/>
</dbReference>
<dbReference type="InterPro" id="IPR001296">
    <property type="entry name" value="Glyco_trans_1"/>
</dbReference>
<keyword evidence="5" id="KW-0677">Repeat</keyword>
<feature type="domain" description="Glycosyl transferase family 1" evidence="8">
    <location>
        <begin position="1327"/>
        <end position="1432"/>
    </location>
</feature>
<accession>A0A8K0ILK3</accession>
<dbReference type="Pfam" id="PF24862">
    <property type="entry name" value="SUS_EPBD"/>
    <property type="match status" value="1"/>
</dbReference>
<evidence type="ECO:0000256" key="1">
    <source>
        <dbReference type="ARBA" id="ARBA00005894"/>
    </source>
</evidence>
<feature type="compositionally biased region" description="Polar residues" evidence="7">
    <location>
        <begin position="10"/>
        <end position="20"/>
    </location>
</feature>
<dbReference type="Pfam" id="PF00534">
    <property type="entry name" value="Glycos_transf_1"/>
    <property type="match status" value="1"/>
</dbReference>
<comment type="catalytic activity">
    <reaction evidence="6">
        <text>an NDP-alpha-D-glucose + D-fructose = a ribonucleoside 5'-diphosphate + sucrose + H(+)</text>
        <dbReference type="Rhea" id="RHEA:16241"/>
        <dbReference type="ChEBI" id="CHEBI:15378"/>
        <dbReference type="ChEBI" id="CHEBI:17992"/>
        <dbReference type="ChEBI" id="CHEBI:37721"/>
        <dbReference type="ChEBI" id="CHEBI:57930"/>
        <dbReference type="ChEBI" id="CHEBI:76533"/>
        <dbReference type="EC" id="2.4.1.13"/>
    </reaction>
</comment>